<keyword evidence="1" id="KW-1133">Transmembrane helix</keyword>
<accession>A0ABD8AAL6</accession>
<dbReference type="InterPro" id="IPR013783">
    <property type="entry name" value="Ig-like_fold"/>
</dbReference>
<proteinExistence type="predicted"/>
<keyword evidence="1" id="KW-0812">Transmembrane</keyword>
<keyword evidence="1" id="KW-0472">Membrane</keyword>
<evidence type="ECO:0000313" key="3">
    <source>
        <dbReference type="Proteomes" id="UP001626603"/>
    </source>
</evidence>
<feature type="transmembrane region" description="Helical" evidence="1">
    <location>
        <begin position="390"/>
        <end position="408"/>
    </location>
</feature>
<protein>
    <submittedName>
        <fullName evidence="2">S-layer protein</fullName>
    </submittedName>
</protein>
<evidence type="ECO:0000313" key="2">
    <source>
        <dbReference type="EMBL" id="WOX56072.1"/>
    </source>
</evidence>
<reference evidence="2 3" key="1">
    <citation type="submission" date="2023-10" db="EMBL/GenBank/DDBJ databases">
        <title>The complete genome sequence of Methanoculleus palmolei DSM 4273.</title>
        <authorList>
            <person name="Lai S.-J."/>
            <person name="You Y.-T."/>
            <person name="Chen S.-C."/>
        </authorList>
    </citation>
    <scope>NUCLEOTIDE SEQUENCE [LARGE SCALE GENOMIC DNA]</scope>
    <source>
        <strain evidence="2 3">DSM 4273</strain>
    </source>
</reference>
<dbReference type="EMBL" id="CP137641">
    <property type="protein sequence ID" value="WOX56072.1"/>
    <property type="molecule type" value="Genomic_DNA"/>
</dbReference>
<gene>
    <name evidence="2" type="ORF">R6Y95_01755</name>
</gene>
<evidence type="ECO:0000256" key="1">
    <source>
        <dbReference type="SAM" id="Phobius"/>
    </source>
</evidence>
<sequence length="417" mass="43615">MTAGDRHAYAVLLLITALLALGLVSPATAAEPTVIITDYEVNPSVILPGEMGTITITLKNTAESATQSASDTFDTGTKSYTTTTSTDISAKVESATLVGKGVEVVRGSFQDIGSIGPGQSLSLTFLIRAPSSDGIYFPEAWISASGGTNVRYPIPVNVNSAIPLPKNPAIVVEKSAPNNVNPGDDFFVNLTITNAGEIRANNIDLSFRPNTSSIALKSPSTHHLARLDPGESQVLNLSFASDRNAPLGLAVVSIPIGYVRADGSRFEQTEQASINLQGEAELSISAISTDPAPITPGEPFSLIVRIENTGTDDATALKARIDASLSGSKEAFVGKIKPGSDAPAVFTLTAEGIGDIPVTVNLSYEDRYGPHTESEEVTLVVNQPSGSGTVLAALGLLTLAAALTYWYLRVHKRADHA</sequence>
<dbReference type="PANTHER" id="PTHR35902:SF3">
    <property type="entry name" value="NPCBM-ASSOCIATED, NEW3 DOMAIN OF ALPHA-GALACTOSIDASE"/>
    <property type="match status" value="1"/>
</dbReference>
<name>A0ABD8AAL6_9EURY</name>
<dbReference type="PANTHER" id="PTHR35902">
    <property type="entry name" value="S-LAYER DOMAIN-LIKE PROTEIN-RELATED"/>
    <property type="match status" value="1"/>
</dbReference>
<keyword evidence="3" id="KW-1185">Reference proteome</keyword>
<dbReference type="Gene3D" id="2.60.40.10">
    <property type="entry name" value="Immunoglobulins"/>
    <property type="match status" value="2"/>
</dbReference>
<dbReference type="AlphaFoldDB" id="A0ABD8AAL6"/>
<dbReference type="Proteomes" id="UP001626603">
    <property type="component" value="Chromosome"/>
</dbReference>
<organism evidence="2 3">
    <name type="scientific">Methanoculleus palmolei</name>
    <dbReference type="NCBI Taxonomy" id="72612"/>
    <lineage>
        <taxon>Archaea</taxon>
        <taxon>Methanobacteriati</taxon>
        <taxon>Methanobacteriota</taxon>
        <taxon>Stenosarchaea group</taxon>
        <taxon>Methanomicrobia</taxon>
        <taxon>Methanomicrobiales</taxon>
        <taxon>Methanomicrobiaceae</taxon>
        <taxon>Methanoculleus</taxon>
    </lineage>
</organism>